<dbReference type="RefSeq" id="WP_261297274.1">
    <property type="nucleotide sequence ID" value="NZ_JAMTCD010000003.1"/>
</dbReference>
<dbReference type="Proteomes" id="UP001155546">
    <property type="component" value="Unassembled WGS sequence"/>
</dbReference>
<comment type="caution">
    <text evidence="1">The sequence shown here is derived from an EMBL/GenBank/DDBJ whole genome shotgun (WGS) entry which is preliminary data.</text>
</comment>
<dbReference type="EMBL" id="JAMTCD010000003">
    <property type="protein sequence ID" value="MCT7940833.1"/>
    <property type="molecule type" value="Genomic_DNA"/>
</dbReference>
<evidence type="ECO:0000313" key="1">
    <source>
        <dbReference type="EMBL" id="MCT7940833.1"/>
    </source>
</evidence>
<dbReference type="InterPro" id="IPR023381">
    <property type="entry name" value="YP001051499.1-like_dom_sf"/>
</dbReference>
<dbReference type="Gene3D" id="1.20.1590.10">
    <property type="entry name" value="YP_001051499.1 domain like"/>
    <property type="match status" value="1"/>
</dbReference>
<proteinExistence type="predicted"/>
<keyword evidence="2" id="KW-1185">Reference proteome</keyword>
<organism evidence="1 2">
    <name type="scientific">Shewanella holmiensis</name>
    <dbReference type="NCBI Taxonomy" id="2952222"/>
    <lineage>
        <taxon>Bacteria</taxon>
        <taxon>Pseudomonadati</taxon>
        <taxon>Pseudomonadota</taxon>
        <taxon>Gammaproteobacteria</taxon>
        <taxon>Alteromonadales</taxon>
        <taxon>Shewanellaceae</taxon>
        <taxon>Shewanella</taxon>
    </lineage>
</organism>
<protein>
    <submittedName>
        <fullName evidence="1">YjaG family protein</fullName>
    </submittedName>
</protein>
<dbReference type="Pfam" id="PF04222">
    <property type="entry name" value="DUF416"/>
    <property type="match status" value="1"/>
</dbReference>
<name>A0A9X3AUY3_9GAMM</name>
<evidence type="ECO:0000313" key="2">
    <source>
        <dbReference type="Proteomes" id="UP001155546"/>
    </source>
</evidence>
<gene>
    <name evidence="1" type="ORF">NE535_03330</name>
</gene>
<dbReference type="AlphaFoldDB" id="A0A9X3AUY3"/>
<accession>A0A9X3AUY3</accession>
<sequence>MTNKPGFFKRLKALSLPQKQLFAVALCQRMLPNYELFSEVCEFGQPMVLSTALELLWQSQYDKKTKYNVDVHLQRIEENTPDPADFEAYGVYPAMDAAVAISTLMSAISAKMEDDIINISKLSSSTVANYIEAISDESLMDEALDDFVFAHPVMQEEKELQDMLLDIIEANPDINPELVKGLRKDIIEAGVSNIGISMQ</sequence>
<dbReference type="InterPro" id="IPR007338">
    <property type="entry name" value="DUF416"/>
</dbReference>
<reference evidence="1" key="1">
    <citation type="journal article" date="2023" name="Int. J. Syst. Evol. Microbiol.">
        <title>&lt;i&gt;Shewanella septentrionalis&lt;/i&gt; sp. nov. and &lt;i&gt;Shewanella holmiensis&lt;/i&gt; sp. nov., isolated from Baltic Sea water and sediments.</title>
        <authorList>
            <person name="Martin-Rodriguez A.J."/>
            <person name="Thorell K."/>
            <person name="Joffre E."/>
            <person name="Jensie-Markopoulos S."/>
            <person name="Moore E.R.B."/>
            <person name="Sjoling A."/>
        </authorList>
    </citation>
    <scope>NUCLEOTIDE SEQUENCE</scope>
    <source>
        <strain evidence="1">SP1S2-7</strain>
    </source>
</reference>